<accession>A0AA43TUU4</accession>
<keyword evidence="1" id="KW-0732">Signal</keyword>
<evidence type="ECO:0000313" key="2">
    <source>
        <dbReference type="EMBL" id="MDI1488654.1"/>
    </source>
</evidence>
<dbReference type="AlphaFoldDB" id="A0AA43TUU4"/>
<evidence type="ECO:0008006" key="4">
    <source>
        <dbReference type="Google" id="ProtNLM"/>
    </source>
</evidence>
<evidence type="ECO:0000256" key="1">
    <source>
        <dbReference type="SAM" id="SignalP"/>
    </source>
</evidence>
<feature type="signal peptide" evidence="1">
    <location>
        <begin position="1"/>
        <end position="20"/>
    </location>
</feature>
<evidence type="ECO:0000313" key="3">
    <source>
        <dbReference type="Proteomes" id="UP001161017"/>
    </source>
</evidence>
<keyword evidence="3" id="KW-1185">Reference proteome</keyword>
<dbReference type="Proteomes" id="UP001161017">
    <property type="component" value="Unassembled WGS sequence"/>
</dbReference>
<organism evidence="2 3">
    <name type="scientific">Ramalina farinacea</name>
    <dbReference type="NCBI Taxonomy" id="258253"/>
    <lineage>
        <taxon>Eukaryota</taxon>
        <taxon>Fungi</taxon>
        <taxon>Dikarya</taxon>
        <taxon>Ascomycota</taxon>
        <taxon>Pezizomycotina</taxon>
        <taxon>Lecanoromycetes</taxon>
        <taxon>OSLEUM clade</taxon>
        <taxon>Lecanoromycetidae</taxon>
        <taxon>Lecanorales</taxon>
        <taxon>Lecanorineae</taxon>
        <taxon>Ramalinaceae</taxon>
        <taxon>Ramalina</taxon>
    </lineage>
</organism>
<proteinExistence type="predicted"/>
<name>A0AA43TUU4_9LECA</name>
<sequence length="177" mass="19166">MRLSSCAAAAAIVVARIAMASNPDSPPRLDSPSLPPVLTYLFTMHAQAVDPIDPIPNLLGGYQTRPAVTGTILHGAASLRETDDATYSANFRSIYGFTDQNASFTIEQEGVGHTTKEATWLRLNVGGEYGYFRGIFILGQNDFDFDARELEVTAYGVNLNETQLGLVNSPDSEGEEY</sequence>
<reference evidence="2" key="1">
    <citation type="journal article" date="2023" name="Genome Biol. Evol.">
        <title>First Whole Genome Sequence and Flow Cytometry Genome Size Data for the Lichen-Forming Fungus Ramalina farinacea (Ascomycota).</title>
        <authorList>
            <person name="Llewellyn T."/>
            <person name="Mian S."/>
            <person name="Hill R."/>
            <person name="Leitch I.J."/>
            <person name="Gaya E."/>
        </authorList>
    </citation>
    <scope>NUCLEOTIDE SEQUENCE</scope>
    <source>
        <strain evidence="2">LIQ254RAFAR</strain>
    </source>
</reference>
<gene>
    <name evidence="2" type="ORF">OHK93_007929</name>
</gene>
<protein>
    <recommendedName>
        <fullName evidence="4">Dirigent protein</fullName>
    </recommendedName>
</protein>
<comment type="caution">
    <text evidence="2">The sequence shown here is derived from an EMBL/GenBank/DDBJ whole genome shotgun (WGS) entry which is preliminary data.</text>
</comment>
<dbReference type="EMBL" id="JAPUFD010000008">
    <property type="protein sequence ID" value="MDI1488654.1"/>
    <property type="molecule type" value="Genomic_DNA"/>
</dbReference>
<feature type="chain" id="PRO_5041387232" description="Dirigent protein" evidence="1">
    <location>
        <begin position="21"/>
        <end position="177"/>
    </location>
</feature>